<sequence>MPPNVLIVDDEPALNELFVIGLNKYGFKTEGVLGGQECLDLLSTQYRPDLILLDMMMEPMDGWETLNRLKRIEEVKHIPVIMQTGKNLTYREAEQFSYCIEDYIMKPITPKRCIDHITSALDKVRSIEEIISHGLRAGYPEEKIRRLARLYRTIEVAQKLLIILEERYGNHNPSEDNETYGPIEYSGFLLRLQQEYDELQKEINFTLGGLKPLPKN</sequence>
<dbReference type="STRING" id="323259.Mhun_1472"/>
<name>Q2FKS1_METHJ</name>
<dbReference type="Proteomes" id="UP000001941">
    <property type="component" value="Chromosome"/>
</dbReference>
<keyword evidence="1 2" id="KW-0597">Phosphoprotein</keyword>
<dbReference type="GeneID" id="3922174"/>
<evidence type="ECO:0000256" key="2">
    <source>
        <dbReference type="PROSITE-ProRule" id="PRU00169"/>
    </source>
</evidence>
<dbReference type="SMART" id="SM00448">
    <property type="entry name" value="REC"/>
    <property type="match status" value="1"/>
</dbReference>
<dbReference type="InterPro" id="IPR011006">
    <property type="entry name" value="CheY-like_superfamily"/>
</dbReference>
<dbReference type="HOGENOM" id="CLU_000445_69_1_2"/>
<dbReference type="RefSeq" id="WP_011448475.1">
    <property type="nucleotide sequence ID" value="NC_007796.1"/>
</dbReference>
<evidence type="ECO:0000259" key="3">
    <source>
        <dbReference type="PROSITE" id="PS50110"/>
    </source>
</evidence>
<dbReference type="Pfam" id="PF00072">
    <property type="entry name" value="Response_reg"/>
    <property type="match status" value="1"/>
</dbReference>
<evidence type="ECO:0000313" key="4">
    <source>
        <dbReference type="EMBL" id="ABD41206.1"/>
    </source>
</evidence>
<feature type="domain" description="Response regulatory" evidence="3">
    <location>
        <begin position="4"/>
        <end position="121"/>
    </location>
</feature>
<protein>
    <submittedName>
        <fullName evidence="4">Response regulator receiver domain protein (CheY-like)</fullName>
    </submittedName>
</protein>
<dbReference type="InterPro" id="IPR050595">
    <property type="entry name" value="Bact_response_regulator"/>
</dbReference>
<evidence type="ECO:0000313" key="5">
    <source>
        <dbReference type="Proteomes" id="UP000001941"/>
    </source>
</evidence>
<dbReference type="GO" id="GO:0000160">
    <property type="term" value="P:phosphorelay signal transduction system"/>
    <property type="evidence" value="ECO:0007669"/>
    <property type="project" value="InterPro"/>
</dbReference>
<dbReference type="EnsemblBacteria" id="ABD41206">
    <property type="protein sequence ID" value="ABD41206"/>
    <property type="gene ID" value="Mhun_1472"/>
</dbReference>
<proteinExistence type="predicted"/>
<dbReference type="CDD" id="cd00156">
    <property type="entry name" value="REC"/>
    <property type="match status" value="1"/>
</dbReference>
<dbReference type="eggNOG" id="arCOG02597">
    <property type="taxonomic scope" value="Archaea"/>
</dbReference>
<gene>
    <name evidence="4" type="ordered locus">Mhun_1472</name>
</gene>
<feature type="modified residue" description="4-aspartylphosphate" evidence="2">
    <location>
        <position position="54"/>
    </location>
</feature>
<dbReference type="EMBL" id="CP000254">
    <property type="protein sequence ID" value="ABD41206.1"/>
    <property type="molecule type" value="Genomic_DNA"/>
</dbReference>
<dbReference type="Gene3D" id="3.40.50.2300">
    <property type="match status" value="1"/>
</dbReference>
<dbReference type="KEGG" id="mhu:Mhun_1472"/>
<keyword evidence="5" id="KW-1185">Reference proteome</keyword>
<accession>Q2FKS1</accession>
<evidence type="ECO:0000256" key="1">
    <source>
        <dbReference type="ARBA" id="ARBA00022553"/>
    </source>
</evidence>
<dbReference type="PANTHER" id="PTHR44591:SF3">
    <property type="entry name" value="RESPONSE REGULATORY DOMAIN-CONTAINING PROTEIN"/>
    <property type="match status" value="1"/>
</dbReference>
<dbReference type="AlphaFoldDB" id="Q2FKS1"/>
<dbReference type="SUPFAM" id="SSF52172">
    <property type="entry name" value="CheY-like"/>
    <property type="match status" value="1"/>
</dbReference>
<organism evidence="4 5">
    <name type="scientific">Methanospirillum hungatei JF-1 (strain ATCC 27890 / DSM 864 / NBRC 100397 / JF-1)</name>
    <dbReference type="NCBI Taxonomy" id="323259"/>
    <lineage>
        <taxon>Archaea</taxon>
        <taxon>Methanobacteriati</taxon>
        <taxon>Methanobacteriota</taxon>
        <taxon>Stenosarchaea group</taxon>
        <taxon>Methanomicrobia</taxon>
        <taxon>Methanomicrobiales</taxon>
        <taxon>Methanospirillaceae</taxon>
        <taxon>Methanospirillum</taxon>
    </lineage>
</organism>
<dbReference type="PROSITE" id="PS50110">
    <property type="entry name" value="RESPONSE_REGULATORY"/>
    <property type="match status" value="1"/>
</dbReference>
<dbReference type="PANTHER" id="PTHR44591">
    <property type="entry name" value="STRESS RESPONSE REGULATOR PROTEIN 1"/>
    <property type="match status" value="1"/>
</dbReference>
<dbReference type="OrthoDB" id="9652at2157"/>
<reference evidence="5" key="1">
    <citation type="journal article" date="2016" name="Stand. Genomic Sci.">
        <title>Complete genome sequence of Methanospirillum hungatei type strain JF1.</title>
        <authorList>
            <person name="Gunsalus R.P."/>
            <person name="Cook L.E."/>
            <person name="Crable B."/>
            <person name="Rohlin L."/>
            <person name="McDonald E."/>
            <person name="Mouttaki H."/>
            <person name="Sieber J.R."/>
            <person name="Poweleit N."/>
            <person name="Zhou H."/>
            <person name="Lapidus A.L."/>
            <person name="Daligault H.E."/>
            <person name="Land M."/>
            <person name="Gilna P."/>
            <person name="Ivanova N."/>
            <person name="Kyrpides N."/>
            <person name="Culley D.E."/>
            <person name="McInerney M.J."/>
        </authorList>
    </citation>
    <scope>NUCLEOTIDE SEQUENCE [LARGE SCALE GENOMIC DNA]</scope>
    <source>
        <strain evidence="5">ATCC 27890 / DSM 864 / NBRC 100397 / JF-1</strain>
    </source>
</reference>
<dbReference type="InParanoid" id="Q2FKS1"/>
<dbReference type="InterPro" id="IPR001789">
    <property type="entry name" value="Sig_transdc_resp-reg_receiver"/>
</dbReference>